<dbReference type="GO" id="GO:0003991">
    <property type="term" value="F:acetylglutamate kinase activity"/>
    <property type="evidence" value="ECO:0007669"/>
    <property type="project" value="UniProtKB-UniRule"/>
</dbReference>
<dbReference type="AlphaFoldDB" id="A0A4U2Z7V9"/>
<comment type="catalytic activity">
    <reaction evidence="8 9">
        <text>N-acetyl-L-glutamate + ATP = N-acetyl-L-glutamyl 5-phosphate + ADP</text>
        <dbReference type="Rhea" id="RHEA:14629"/>
        <dbReference type="ChEBI" id="CHEBI:30616"/>
        <dbReference type="ChEBI" id="CHEBI:44337"/>
        <dbReference type="ChEBI" id="CHEBI:57936"/>
        <dbReference type="ChEBI" id="CHEBI:456216"/>
        <dbReference type="EC" id="2.7.2.8"/>
    </reaction>
</comment>
<keyword evidence="6 9" id="KW-0418">Kinase</keyword>
<dbReference type="InterPro" id="IPR036393">
    <property type="entry name" value="AceGlu_kinase-like_sf"/>
</dbReference>
<keyword evidence="3 9" id="KW-0028">Amino-acid biosynthesis</keyword>
<keyword evidence="4 9" id="KW-0808">Transferase</keyword>
<dbReference type="EMBL" id="SZPX01000002">
    <property type="protein sequence ID" value="TKI70329.1"/>
    <property type="molecule type" value="Genomic_DNA"/>
</dbReference>
<evidence type="ECO:0000256" key="3">
    <source>
        <dbReference type="ARBA" id="ARBA00022605"/>
    </source>
</evidence>
<dbReference type="NCBIfam" id="TIGR00761">
    <property type="entry name" value="argB"/>
    <property type="match status" value="1"/>
</dbReference>
<comment type="pathway">
    <text evidence="1 9">Amino-acid biosynthesis; L-arginine biosynthesis; N(2)-acetyl-L-ornithine from L-glutamate: step 2/4.</text>
</comment>
<dbReference type="HAMAP" id="MF_00082">
    <property type="entry name" value="ArgB"/>
    <property type="match status" value="1"/>
</dbReference>
<evidence type="ECO:0000313" key="12">
    <source>
        <dbReference type="Proteomes" id="UP000309561"/>
    </source>
</evidence>
<keyword evidence="2 9" id="KW-0055">Arginine biosynthesis</keyword>
<dbReference type="RefSeq" id="WP_137012265.1">
    <property type="nucleotide sequence ID" value="NZ_SZPX01000002.1"/>
</dbReference>
<feature type="binding site" evidence="9">
    <location>
        <position position="86"/>
    </location>
    <ligand>
        <name>substrate</name>
    </ligand>
</feature>
<sequence>MQKKIETVQTLLEALPFIKEFNKEIVVIKYGGSAQESSQLKERFAQDVLLMYLVGIKPVIVHGGGRQINEMLDALSIIPKFIDGQRVTSKEVMRIVEMVLSGEINKEIVSLLNSHGAKAIGISGKDAKFISARAKDFAKWGLTGNITNVDADVITNLIAEKFIPVIAPIADGGEMGHPGFNINADLCASYVAKAIGANKIIFLTDTAGVLNKDKKLLSTLNKDEVEALKADGTIHGGMVPKVDACLEAVEGGVHKAHIIDGRIEHSLLLELFTSAGVGTQIVL</sequence>
<dbReference type="EC" id="2.7.2.8" evidence="9"/>
<dbReference type="InterPro" id="IPR004662">
    <property type="entry name" value="AcgluKinase_fam"/>
</dbReference>
<dbReference type="OrthoDB" id="9803155at2"/>
<keyword evidence="9" id="KW-0963">Cytoplasm</keyword>
<organism evidence="11 12">
    <name type="scientific">Sulfurimonas crateris</name>
    <dbReference type="NCBI Taxonomy" id="2574727"/>
    <lineage>
        <taxon>Bacteria</taxon>
        <taxon>Pseudomonadati</taxon>
        <taxon>Campylobacterota</taxon>
        <taxon>Epsilonproteobacteria</taxon>
        <taxon>Campylobacterales</taxon>
        <taxon>Sulfurimonadaceae</taxon>
        <taxon>Sulfurimonas</taxon>
    </lineage>
</organism>
<dbReference type="PIRSF" id="PIRSF000728">
    <property type="entry name" value="NAGK"/>
    <property type="match status" value="1"/>
</dbReference>
<dbReference type="GO" id="GO:0042450">
    <property type="term" value="P:L-arginine biosynthetic process via ornithine"/>
    <property type="evidence" value="ECO:0007669"/>
    <property type="project" value="UniProtKB-UniRule"/>
</dbReference>
<proteinExistence type="inferred from homology"/>
<dbReference type="UniPathway" id="UPA00068">
    <property type="reaction ID" value="UER00107"/>
</dbReference>
<feature type="binding site" evidence="9">
    <location>
        <position position="181"/>
    </location>
    <ligand>
        <name>substrate</name>
    </ligand>
</feature>
<dbReference type="Pfam" id="PF00696">
    <property type="entry name" value="AA_kinase"/>
    <property type="match status" value="1"/>
</dbReference>
<feature type="site" description="Transition state stabilizer" evidence="9">
    <location>
        <position position="29"/>
    </location>
</feature>
<evidence type="ECO:0000256" key="6">
    <source>
        <dbReference type="ARBA" id="ARBA00022777"/>
    </source>
</evidence>
<feature type="binding site" evidence="9">
    <location>
        <begin position="64"/>
        <end position="65"/>
    </location>
    <ligand>
        <name>substrate</name>
    </ligand>
</feature>
<dbReference type="CDD" id="cd04250">
    <property type="entry name" value="AAK_NAGK-C"/>
    <property type="match status" value="1"/>
</dbReference>
<comment type="function">
    <text evidence="9">Catalyzes the ATP-dependent phosphorylation of N-acetyl-L-glutamate.</text>
</comment>
<gene>
    <name evidence="9 11" type="primary">argB</name>
    <name evidence="11" type="ORF">FCU45_03330</name>
</gene>
<feature type="domain" description="Aspartate/glutamate/uridylate kinase" evidence="10">
    <location>
        <begin position="25"/>
        <end position="260"/>
    </location>
</feature>
<name>A0A4U2Z7V9_9BACT</name>
<keyword evidence="5 9" id="KW-0547">Nucleotide-binding</keyword>
<dbReference type="InterPro" id="IPR001057">
    <property type="entry name" value="Glu/AcGlu_kinase"/>
</dbReference>
<dbReference type="FunFam" id="3.40.1160.10:FF:000004">
    <property type="entry name" value="Acetylglutamate kinase"/>
    <property type="match status" value="1"/>
</dbReference>
<evidence type="ECO:0000259" key="10">
    <source>
        <dbReference type="Pfam" id="PF00696"/>
    </source>
</evidence>
<keyword evidence="12" id="KW-1185">Reference proteome</keyword>
<dbReference type="SUPFAM" id="SSF53633">
    <property type="entry name" value="Carbamate kinase-like"/>
    <property type="match status" value="1"/>
</dbReference>
<dbReference type="GO" id="GO:0005737">
    <property type="term" value="C:cytoplasm"/>
    <property type="evidence" value="ECO:0007669"/>
    <property type="project" value="UniProtKB-SubCell"/>
</dbReference>
<dbReference type="Proteomes" id="UP000309561">
    <property type="component" value="Unassembled WGS sequence"/>
</dbReference>
<evidence type="ECO:0000256" key="7">
    <source>
        <dbReference type="ARBA" id="ARBA00022840"/>
    </source>
</evidence>
<dbReference type="PRINTS" id="PR00474">
    <property type="entry name" value="GLU5KINASE"/>
</dbReference>
<evidence type="ECO:0000256" key="9">
    <source>
        <dbReference type="HAMAP-Rule" id="MF_00082"/>
    </source>
</evidence>
<evidence type="ECO:0000256" key="4">
    <source>
        <dbReference type="ARBA" id="ARBA00022679"/>
    </source>
</evidence>
<dbReference type="InterPro" id="IPR001048">
    <property type="entry name" value="Asp/Glu/Uridylate_kinase"/>
</dbReference>
<accession>A0A4U2Z7V9</accession>
<dbReference type="GO" id="GO:0005524">
    <property type="term" value="F:ATP binding"/>
    <property type="evidence" value="ECO:0007669"/>
    <property type="project" value="UniProtKB-UniRule"/>
</dbReference>
<comment type="subcellular location">
    <subcellularLocation>
        <location evidence="9">Cytoplasm</location>
    </subcellularLocation>
</comment>
<evidence type="ECO:0000256" key="2">
    <source>
        <dbReference type="ARBA" id="ARBA00022571"/>
    </source>
</evidence>
<dbReference type="InterPro" id="IPR041727">
    <property type="entry name" value="NAGK-C"/>
</dbReference>
<feature type="site" description="Transition state stabilizer" evidence="9">
    <location>
        <position position="241"/>
    </location>
</feature>
<reference evidence="11 12" key="1">
    <citation type="submission" date="2019-04" db="EMBL/GenBank/DDBJ databases">
        <title>Sulfurimonas crateris sp. nov. a facultative anaerobic sulfur-oxidizing chemolithautotrophic bacterium isolated from a terrestrial mud vulcano.</title>
        <authorList>
            <person name="Ratnikova N.M."/>
            <person name="Slobodkin A.I."/>
            <person name="Merkel A.Y."/>
            <person name="Novikov A."/>
            <person name="Bonch-Osmolovskaya E.A."/>
            <person name="Slobodkina G.B."/>
        </authorList>
    </citation>
    <scope>NUCLEOTIDE SEQUENCE [LARGE SCALE GENOMIC DNA]</scope>
    <source>
        <strain evidence="11 12">SN118</strain>
    </source>
</reference>
<evidence type="ECO:0000256" key="8">
    <source>
        <dbReference type="ARBA" id="ARBA00048141"/>
    </source>
</evidence>
<evidence type="ECO:0000256" key="1">
    <source>
        <dbReference type="ARBA" id="ARBA00004828"/>
    </source>
</evidence>
<dbReference type="PANTHER" id="PTHR23342:SF0">
    <property type="entry name" value="N-ACETYLGLUTAMATE SYNTHASE, MITOCHONDRIAL"/>
    <property type="match status" value="1"/>
</dbReference>
<dbReference type="PANTHER" id="PTHR23342">
    <property type="entry name" value="N-ACETYLGLUTAMATE SYNTHASE"/>
    <property type="match status" value="1"/>
</dbReference>
<dbReference type="InterPro" id="IPR037528">
    <property type="entry name" value="ArgB"/>
</dbReference>
<comment type="caution">
    <text evidence="11">The sequence shown here is derived from an EMBL/GenBank/DDBJ whole genome shotgun (WGS) entry which is preliminary data.</text>
</comment>
<dbReference type="Gene3D" id="3.40.1160.10">
    <property type="entry name" value="Acetylglutamate kinase-like"/>
    <property type="match status" value="1"/>
</dbReference>
<protein>
    <recommendedName>
        <fullName evidence="9">Acetylglutamate kinase</fullName>
        <ecNumber evidence="9">2.7.2.8</ecNumber>
    </recommendedName>
    <alternativeName>
        <fullName evidence="9">N-acetyl-L-glutamate 5-phosphotransferase</fullName>
    </alternativeName>
    <alternativeName>
        <fullName evidence="9">NAG kinase</fullName>
        <shortName evidence="9">NAGK</shortName>
    </alternativeName>
</protein>
<comment type="similarity">
    <text evidence="9">Belongs to the acetylglutamate kinase family. ArgB subfamily.</text>
</comment>
<evidence type="ECO:0000256" key="5">
    <source>
        <dbReference type="ARBA" id="ARBA00022741"/>
    </source>
</evidence>
<keyword evidence="7 9" id="KW-0067">ATP-binding</keyword>
<evidence type="ECO:0000313" key="11">
    <source>
        <dbReference type="EMBL" id="TKI70329.1"/>
    </source>
</evidence>